<organism evidence="2 3">
    <name type="scientific">Spodoptera littoralis</name>
    <name type="common">Egyptian cotton leafworm</name>
    <dbReference type="NCBI Taxonomy" id="7109"/>
    <lineage>
        <taxon>Eukaryota</taxon>
        <taxon>Metazoa</taxon>
        <taxon>Ecdysozoa</taxon>
        <taxon>Arthropoda</taxon>
        <taxon>Hexapoda</taxon>
        <taxon>Insecta</taxon>
        <taxon>Pterygota</taxon>
        <taxon>Neoptera</taxon>
        <taxon>Endopterygota</taxon>
        <taxon>Lepidoptera</taxon>
        <taxon>Glossata</taxon>
        <taxon>Ditrysia</taxon>
        <taxon>Noctuoidea</taxon>
        <taxon>Noctuidae</taxon>
        <taxon>Amphipyrinae</taxon>
        <taxon>Spodoptera</taxon>
    </lineage>
</organism>
<dbReference type="PANTHER" id="PTHR21398">
    <property type="entry name" value="AGAP007094-PA"/>
    <property type="match status" value="1"/>
</dbReference>
<keyword evidence="1" id="KW-0732">Signal</keyword>
<dbReference type="InterPro" id="IPR006631">
    <property type="entry name" value="DM4_12"/>
</dbReference>
<reference evidence="2" key="1">
    <citation type="submission" date="2022-02" db="EMBL/GenBank/DDBJ databases">
        <authorList>
            <person name="King R."/>
        </authorList>
    </citation>
    <scope>NUCLEOTIDE SEQUENCE</scope>
</reference>
<evidence type="ECO:0000313" key="2">
    <source>
        <dbReference type="EMBL" id="CAH1637199.1"/>
    </source>
</evidence>
<keyword evidence="3" id="KW-1185">Reference proteome</keyword>
<dbReference type="Pfam" id="PF07841">
    <property type="entry name" value="DM4_12"/>
    <property type="match status" value="2"/>
</dbReference>
<dbReference type="AlphaFoldDB" id="A0A9P0HZS7"/>
<feature type="chain" id="PRO_5040415329" evidence="1">
    <location>
        <begin position="26"/>
        <end position="540"/>
    </location>
</feature>
<dbReference type="PANTHER" id="PTHR21398:SF1">
    <property type="entry name" value="FI03705P"/>
    <property type="match status" value="1"/>
</dbReference>
<dbReference type="EMBL" id="LR824546">
    <property type="protein sequence ID" value="CAH1637199.1"/>
    <property type="molecule type" value="Genomic_DNA"/>
</dbReference>
<proteinExistence type="predicted"/>
<dbReference type="Proteomes" id="UP001153321">
    <property type="component" value="Chromosome 15"/>
</dbReference>
<sequence>MNFMNKSVWMLIVFIGGQLLISTQAQLQVNDTDNEIEVNKKSEILSRRKRFIIFPEGSSLQLVFCTTYAMIFRIGDIFLYGSTAALAWELPQDPYSPFNHKADPLHRRVDTKVIYYTNENGQIIDKKPYHRKPIVNPAFAKRSVDQEDKKETFEKSKIDRKQMHALENKREYLNEGMMQQSVEFHRSSRASLYQKIETMLHGLGVNGKHCVLKSLCLVGQTQDHPQGMFFQEIMRAVFTLPKNSVGVEDKHAAYDAALSATGSCDELYPEFLQTVISENVRDNGNNTANEFHEENEGSRALSRRKRFVIFPDGSSLQLVFCCQTMALIPIGDIFLFGSTLGLAWNLPTDPSIFTNLKEYERPLRRNDVVKTINYLDEDGHLIAKVPYKKRIIVNPAFAKRSIEDDDTLSFKEKLKLKIDRKKMHERHLKLDYLKAQHLDKNSIEFHRSNRVDLYEKIEKLLSATGRDGRQCVLYRLCEAAKRPTSQGTFIQEFFRAVFTLPKGEEFQYDELKEYDTAHVETDDCSARYPGCEDLHESISI</sequence>
<gene>
    <name evidence="2" type="ORF">SPLIT_LOCUS2560</name>
</gene>
<protein>
    <submittedName>
        <fullName evidence="2">Uncharacterized protein</fullName>
    </submittedName>
</protein>
<accession>A0A9P0HZS7</accession>
<evidence type="ECO:0000256" key="1">
    <source>
        <dbReference type="SAM" id="SignalP"/>
    </source>
</evidence>
<dbReference type="SMART" id="SM00718">
    <property type="entry name" value="DM4_12"/>
    <property type="match status" value="2"/>
</dbReference>
<name>A0A9P0HZS7_SPOLI</name>
<evidence type="ECO:0000313" key="3">
    <source>
        <dbReference type="Proteomes" id="UP001153321"/>
    </source>
</evidence>
<feature type="signal peptide" evidence="1">
    <location>
        <begin position="1"/>
        <end position="25"/>
    </location>
</feature>